<dbReference type="GO" id="GO:0006633">
    <property type="term" value="P:fatty acid biosynthetic process"/>
    <property type="evidence" value="ECO:0007669"/>
    <property type="project" value="TreeGrafter"/>
</dbReference>
<keyword evidence="5" id="KW-0694">RNA-binding</keyword>
<comment type="catalytic activity">
    <reaction evidence="4">
        <text>holo-[ACP] + malonyl-CoA = malonyl-[ACP] + CoA</text>
        <dbReference type="Rhea" id="RHEA:41792"/>
        <dbReference type="Rhea" id="RHEA-COMP:9623"/>
        <dbReference type="Rhea" id="RHEA-COMP:9685"/>
        <dbReference type="ChEBI" id="CHEBI:57287"/>
        <dbReference type="ChEBI" id="CHEBI:57384"/>
        <dbReference type="ChEBI" id="CHEBI:64479"/>
        <dbReference type="ChEBI" id="CHEBI:78449"/>
        <dbReference type="EC" id="2.3.1.39"/>
    </reaction>
</comment>
<feature type="compositionally biased region" description="Low complexity" evidence="6">
    <location>
        <begin position="634"/>
        <end position="656"/>
    </location>
</feature>
<keyword evidence="3" id="KW-0012">Acyltransferase</keyword>
<feature type="region of interest" description="Disordered" evidence="6">
    <location>
        <begin position="634"/>
        <end position="699"/>
    </location>
</feature>
<dbReference type="InterPro" id="IPR016035">
    <property type="entry name" value="Acyl_Trfase/lysoPLipase"/>
</dbReference>
<feature type="compositionally biased region" description="Pro residues" evidence="6">
    <location>
        <begin position="657"/>
        <end position="679"/>
    </location>
</feature>
<dbReference type="AlphaFoldDB" id="A0A0M5KTQ6"/>
<dbReference type="InterPro" id="IPR004410">
    <property type="entry name" value="Malonyl_CoA-ACP_transAc_FabD"/>
</dbReference>
<dbReference type="InterPro" id="IPR050858">
    <property type="entry name" value="Mal-CoA-ACP_Trans/PKS_FabD"/>
</dbReference>
<dbReference type="GO" id="GO:0003723">
    <property type="term" value="F:RNA binding"/>
    <property type="evidence" value="ECO:0007669"/>
    <property type="project" value="UniProtKB-UniRule"/>
</dbReference>
<feature type="domain" description="Malonyl-CoA:ACP transacylase (MAT)" evidence="7">
    <location>
        <begin position="355"/>
        <end position="702"/>
    </location>
</feature>
<dbReference type="SUPFAM" id="SSF52151">
    <property type="entry name" value="FabD/lysophospholipase-like"/>
    <property type="match status" value="2"/>
</dbReference>
<dbReference type="InterPro" id="IPR014043">
    <property type="entry name" value="Acyl_transferase_dom"/>
</dbReference>
<dbReference type="InterPro" id="IPR049489">
    <property type="entry name" value="FabD-like_helical_ins"/>
</dbReference>
<reference evidence="8" key="1">
    <citation type="journal article" date="2015" name="ACS Chem. Biol.">
        <title>Two of a Kind-The Biosynthetic Pathways of Chlorotonil and Anthracimycin.</title>
        <authorList>
            <person name="Jungmann K."/>
            <person name="Jansen R."/>
            <person name="Gerth K."/>
            <person name="Huch V."/>
            <person name="Krug D."/>
            <person name="Fenical W."/>
            <person name="Muller R."/>
        </authorList>
    </citation>
    <scope>NUCLEOTIDE SEQUENCE</scope>
    <source>
        <strain evidence="8">1525</strain>
    </source>
</reference>
<dbReference type="InterPro" id="IPR014179">
    <property type="entry name" value="PfaD-like_TIM-barrel"/>
</dbReference>
<feature type="domain" description="Malonyl-CoA:ACP transacylase (MAT)" evidence="7">
    <location>
        <begin position="23"/>
        <end position="322"/>
    </location>
</feature>
<dbReference type="InterPro" id="IPR013785">
    <property type="entry name" value="Aldolase_TIM"/>
</dbReference>
<evidence type="ECO:0000256" key="5">
    <source>
        <dbReference type="PROSITE-ProRule" id="PRU00117"/>
    </source>
</evidence>
<gene>
    <name evidence="8" type="primary">ctoB</name>
</gene>
<dbReference type="PANTHER" id="PTHR42681">
    <property type="entry name" value="MALONYL-COA-ACYL CARRIER PROTEIN TRANSACYLASE, MITOCHONDRIAL"/>
    <property type="match status" value="1"/>
</dbReference>
<dbReference type="NCBIfam" id="TIGR02814">
    <property type="entry name" value="pfaD_fam"/>
    <property type="match status" value="1"/>
</dbReference>
<proteinExistence type="predicted"/>
<evidence type="ECO:0000256" key="3">
    <source>
        <dbReference type="ARBA" id="ARBA00023315"/>
    </source>
</evidence>
<dbReference type="Pfam" id="PF00698">
    <property type="entry name" value="Acyl_transf_1"/>
    <property type="match status" value="2"/>
</dbReference>
<sequence>MNAPHGFTLPEAADTDARPVVFMFSGQGSQYYQMGRDLFEKDGHFRGLMRDLDDRVRRMRGRSVLEHIYMDGRMVGEHCGHLEFSHPAIFMIEFALARVLIDAGVAPTHLLGASMGEFASCAIAGALPVDEVLEAIFEQIDAVREHCPEGGMLAILHDPELYEASAVLREGSELAGINFSTHFVVSGKPEALHEIKQWLHAKGVLFQELPARYAFHSSMMDSAAPGYRAYLRTKTLQRPSIPLVSCLHGQVVTELSDDYLWEMVRRPILLRSAVAAAEGLGAEVVYVDVGPAGTMANFVKYNLNKGAARRIFPIVTSFARDAENLHKLKEYCARRTEAAYTTRHSMKETSKKAIVFPGQGSQKTGMGADLFDDFPELVAKADAILGYSIRELCLENQGGRLGQTEYTQPALYVVNAMTYLRWRDRTGGTPDFCAGHSLGEYNALAAAGVFDFETGLRLVQKRGELMARSQGGAMAAVIGLGEVELRQELEQSGLHTIDVANFNSPDQIVISGPKDALERAREPLEKRGARSFILLPVSNAFHSRYMEPAAGEFAAYLRRFRFDGPATPVVSNVGVGLYTAESAVELLSKQLTSPVRWTEGVELLLERGVAEFIECGPGQVLTRLIQKIRAARPAASPSANGSPAGASAAATAAAPSAPTPLAAPPAPTPLAAPPAPSAPTPLAAPRATPPAPSAMPSAPRARKMEAAWLGDATFRRDYGVRYAYVAGGLPRGISSVDLVAKLSRAGLLGFLGTAGIEVSRVGELIGRVQREVEGRPFGVSISSSPSSPAAEEKVVDVLLRYGVRNVEAIGYFQVSPALVRYRLKGLTRGADGLPVPRNRLLVRVLRPELAEAFASPPPEDVVERLLADGAIGREEAELARRVAVADDLCLESEPGSGVEVHALLPVVRRIRDDVAARLGGARRVRVGVTGVGHPSAIAAAFFAGADFVLSGALNQCTAEAATSEAVKRMLERVGVQDTESVPSGDLLETGARVQVLKKGLFFPARAAKLHQIYCLHESLDEVSEKTKKQIQERFFRRSFGEVYQEITTTVGARSPDEIERAERSPKHKMALLIRWYFDQGHRLAMGGDEDRRVDFQVLCDPALGAFNHWVKGSSLESWRYRHADDIAERLMTGAAELLDEHVRRFGASSGPHS</sequence>
<dbReference type="Gene3D" id="3.30.70.250">
    <property type="entry name" value="Malonyl-CoA ACP transacylase, ACP-binding"/>
    <property type="match status" value="1"/>
</dbReference>
<dbReference type="InterPro" id="IPR016036">
    <property type="entry name" value="Malonyl_transacylase_ACP-bd"/>
</dbReference>
<dbReference type="Gene3D" id="3.40.366.10">
    <property type="entry name" value="Malonyl-Coenzyme A Acyl Carrier Protein, domain 2"/>
    <property type="match status" value="2"/>
</dbReference>
<dbReference type="SUPFAM" id="SSF55048">
    <property type="entry name" value="Probable ACP-binding domain of malonyl-CoA ACP transacylase"/>
    <property type="match status" value="2"/>
</dbReference>
<dbReference type="NCBIfam" id="TIGR00128">
    <property type="entry name" value="fabD"/>
    <property type="match status" value="1"/>
</dbReference>
<name>A0A0M5KTQ6_SORCE</name>
<dbReference type="Gene3D" id="3.20.20.70">
    <property type="entry name" value="Aldolase class I"/>
    <property type="match status" value="1"/>
</dbReference>
<dbReference type="EMBL" id="KT368180">
    <property type="protein sequence ID" value="ALD83701.1"/>
    <property type="molecule type" value="Genomic_DNA"/>
</dbReference>
<evidence type="ECO:0000256" key="1">
    <source>
        <dbReference type="ARBA" id="ARBA00013258"/>
    </source>
</evidence>
<evidence type="ECO:0000256" key="4">
    <source>
        <dbReference type="ARBA" id="ARBA00048462"/>
    </source>
</evidence>
<dbReference type="PANTHER" id="PTHR42681:SF1">
    <property type="entry name" value="MALONYL-COA-ACYL CARRIER PROTEIN TRANSACYLASE, MITOCHONDRIAL"/>
    <property type="match status" value="1"/>
</dbReference>
<evidence type="ECO:0000313" key="8">
    <source>
        <dbReference type="EMBL" id="ALD83701.1"/>
    </source>
</evidence>
<dbReference type="EC" id="2.3.1.39" evidence="1"/>
<evidence type="ECO:0000256" key="6">
    <source>
        <dbReference type="SAM" id="MobiDB-lite"/>
    </source>
</evidence>
<organism evidence="8">
    <name type="scientific">Sorangium cellulosum</name>
    <name type="common">Polyangium cellulosum</name>
    <dbReference type="NCBI Taxonomy" id="56"/>
    <lineage>
        <taxon>Bacteria</taxon>
        <taxon>Pseudomonadati</taxon>
        <taxon>Myxococcota</taxon>
        <taxon>Polyangia</taxon>
        <taxon>Polyangiales</taxon>
        <taxon>Polyangiaceae</taxon>
        <taxon>Sorangium</taxon>
    </lineage>
</organism>
<protein>
    <recommendedName>
        <fullName evidence="1">[acyl-carrier-protein] S-malonyltransferase</fullName>
        <ecNumber evidence="1">2.3.1.39</ecNumber>
    </recommendedName>
</protein>
<dbReference type="GO" id="GO:0005829">
    <property type="term" value="C:cytosol"/>
    <property type="evidence" value="ECO:0007669"/>
    <property type="project" value="TreeGrafter"/>
</dbReference>
<accession>A0A0M5KTQ6</accession>
<dbReference type="SUPFAM" id="SSF51395">
    <property type="entry name" value="FMN-linked oxidoreductases"/>
    <property type="match status" value="1"/>
</dbReference>
<dbReference type="InterPro" id="IPR001227">
    <property type="entry name" value="Ac_transferase_dom_sf"/>
</dbReference>
<keyword evidence="2" id="KW-0808">Transferase</keyword>
<evidence type="ECO:0000256" key="2">
    <source>
        <dbReference type="ARBA" id="ARBA00022679"/>
    </source>
</evidence>
<dbReference type="SMART" id="SM00827">
    <property type="entry name" value="PKS_AT"/>
    <property type="match status" value="2"/>
</dbReference>
<dbReference type="Pfam" id="PF21607">
    <property type="entry name" value="FabD_helical_ins"/>
    <property type="match status" value="1"/>
</dbReference>
<dbReference type="PROSITE" id="PS50084">
    <property type="entry name" value="KH_TYPE_1"/>
    <property type="match status" value="1"/>
</dbReference>
<evidence type="ECO:0000259" key="7">
    <source>
        <dbReference type="SMART" id="SM00827"/>
    </source>
</evidence>
<dbReference type="GO" id="GO:0004314">
    <property type="term" value="F:[acyl-carrier-protein] S-malonyltransferase activity"/>
    <property type="evidence" value="ECO:0007669"/>
    <property type="project" value="UniProtKB-EC"/>
</dbReference>